<dbReference type="InterPro" id="IPR005467">
    <property type="entry name" value="His_kinase_dom"/>
</dbReference>
<dbReference type="Pfam" id="PF12860">
    <property type="entry name" value="PAS_7"/>
    <property type="match status" value="1"/>
</dbReference>
<dbReference type="CDD" id="cd00082">
    <property type="entry name" value="HisKA"/>
    <property type="match status" value="1"/>
</dbReference>
<gene>
    <name evidence="16" type="ORF">ACFQ14_12465</name>
</gene>
<dbReference type="InterPro" id="IPR038377">
    <property type="entry name" value="Na/Glc_symporter_sf"/>
</dbReference>
<evidence type="ECO:0000256" key="13">
    <source>
        <dbReference type="SAM" id="Phobius"/>
    </source>
</evidence>
<dbReference type="Gene3D" id="3.30.565.10">
    <property type="entry name" value="Histidine kinase-like ATPase, C-terminal domain"/>
    <property type="match status" value="1"/>
</dbReference>
<feature type="transmembrane region" description="Helical" evidence="13">
    <location>
        <begin position="114"/>
        <end position="133"/>
    </location>
</feature>
<proteinExistence type="inferred from homology"/>
<dbReference type="Proteomes" id="UP001597101">
    <property type="component" value="Unassembled WGS sequence"/>
</dbReference>
<comment type="catalytic activity">
    <reaction evidence="1">
        <text>ATP + protein L-histidine = ADP + protein N-phospho-L-histidine.</text>
        <dbReference type="EC" id="2.7.13.3"/>
    </reaction>
</comment>
<feature type="transmembrane region" description="Helical" evidence="13">
    <location>
        <begin position="6"/>
        <end position="24"/>
    </location>
</feature>
<evidence type="ECO:0000256" key="3">
    <source>
        <dbReference type="ARBA" id="ARBA00006434"/>
    </source>
</evidence>
<evidence type="ECO:0000256" key="2">
    <source>
        <dbReference type="ARBA" id="ARBA00004141"/>
    </source>
</evidence>
<keyword evidence="9 13" id="KW-1133">Transmembrane helix</keyword>
<dbReference type="SUPFAM" id="SSF47384">
    <property type="entry name" value="Homodimeric domain of signal transducing histidine kinase"/>
    <property type="match status" value="1"/>
</dbReference>
<evidence type="ECO:0000313" key="17">
    <source>
        <dbReference type="Proteomes" id="UP001597101"/>
    </source>
</evidence>
<feature type="transmembrane region" description="Helical" evidence="13">
    <location>
        <begin position="237"/>
        <end position="261"/>
    </location>
</feature>
<dbReference type="InterPro" id="IPR036890">
    <property type="entry name" value="HATPase_C_sf"/>
</dbReference>
<name>A0ABW3FJW8_9HYPH</name>
<dbReference type="InterPro" id="IPR004358">
    <property type="entry name" value="Sig_transdc_His_kin-like_C"/>
</dbReference>
<dbReference type="SUPFAM" id="SSF55874">
    <property type="entry name" value="ATPase domain of HSP90 chaperone/DNA topoisomerase II/histidine kinase"/>
    <property type="match status" value="1"/>
</dbReference>
<dbReference type="InterPro" id="IPR035965">
    <property type="entry name" value="PAS-like_dom_sf"/>
</dbReference>
<evidence type="ECO:0000256" key="10">
    <source>
        <dbReference type="ARBA" id="ARBA00023136"/>
    </source>
</evidence>
<feature type="coiled-coil region" evidence="12">
    <location>
        <begin position="752"/>
        <end position="786"/>
    </location>
</feature>
<evidence type="ECO:0000259" key="15">
    <source>
        <dbReference type="PROSITE" id="PS50110"/>
    </source>
</evidence>
<dbReference type="RefSeq" id="WP_377213083.1">
    <property type="nucleotide sequence ID" value="NZ_JBHTJV010000010.1"/>
</dbReference>
<feature type="domain" description="Histidine kinase" evidence="14">
    <location>
        <begin position="800"/>
        <end position="1012"/>
    </location>
</feature>
<dbReference type="InterPro" id="IPR011006">
    <property type="entry name" value="CheY-like_superfamily"/>
</dbReference>
<dbReference type="SMART" id="SM00448">
    <property type="entry name" value="REC"/>
    <property type="match status" value="1"/>
</dbReference>
<evidence type="ECO:0000256" key="7">
    <source>
        <dbReference type="ARBA" id="ARBA00022692"/>
    </source>
</evidence>
<dbReference type="InterPro" id="IPR003661">
    <property type="entry name" value="HisK_dim/P_dom"/>
</dbReference>
<comment type="similarity">
    <text evidence="3">Belongs to the sodium:solute symporter (SSF) (TC 2.A.21) family.</text>
</comment>
<keyword evidence="16" id="KW-0547">Nucleotide-binding</keyword>
<feature type="domain" description="Response regulatory" evidence="15">
    <location>
        <begin position="1035"/>
        <end position="1149"/>
    </location>
</feature>
<dbReference type="PANTHER" id="PTHR43047:SF9">
    <property type="entry name" value="HISTIDINE KINASE"/>
    <property type="match status" value="1"/>
</dbReference>
<dbReference type="SMART" id="SM00387">
    <property type="entry name" value="HATPase_c"/>
    <property type="match status" value="1"/>
</dbReference>
<feature type="transmembrane region" description="Helical" evidence="13">
    <location>
        <begin position="327"/>
        <end position="360"/>
    </location>
</feature>
<feature type="transmembrane region" description="Helical" evidence="13">
    <location>
        <begin position="190"/>
        <end position="217"/>
    </location>
</feature>
<dbReference type="SMART" id="SM00388">
    <property type="entry name" value="HisKA"/>
    <property type="match status" value="1"/>
</dbReference>
<dbReference type="Pfam" id="PF02518">
    <property type="entry name" value="HATPase_c"/>
    <property type="match status" value="1"/>
</dbReference>
<dbReference type="CDD" id="cd00156">
    <property type="entry name" value="REC"/>
    <property type="match status" value="1"/>
</dbReference>
<keyword evidence="5 11" id="KW-0597">Phosphoprotein</keyword>
<dbReference type="PROSITE" id="PS50283">
    <property type="entry name" value="NA_SOLUT_SYMP_3"/>
    <property type="match status" value="1"/>
</dbReference>
<dbReference type="PRINTS" id="PR00344">
    <property type="entry name" value="BCTRLSENSOR"/>
</dbReference>
<dbReference type="GO" id="GO:0005524">
    <property type="term" value="F:ATP binding"/>
    <property type="evidence" value="ECO:0007669"/>
    <property type="project" value="UniProtKB-KW"/>
</dbReference>
<dbReference type="InterPro" id="IPR036097">
    <property type="entry name" value="HisK_dim/P_sf"/>
</dbReference>
<keyword evidence="12" id="KW-0175">Coiled coil</keyword>
<evidence type="ECO:0000256" key="8">
    <source>
        <dbReference type="ARBA" id="ARBA00022777"/>
    </source>
</evidence>
<evidence type="ECO:0000256" key="5">
    <source>
        <dbReference type="ARBA" id="ARBA00022553"/>
    </source>
</evidence>
<keyword evidence="6" id="KW-0808">Transferase</keyword>
<keyword evidence="7 13" id="KW-0812">Transmembrane</keyword>
<feature type="transmembrane region" description="Helical" evidence="13">
    <location>
        <begin position="68"/>
        <end position="86"/>
    </location>
</feature>
<protein>
    <recommendedName>
        <fullName evidence="4">histidine kinase</fullName>
        <ecNumber evidence="4">2.7.13.3</ecNumber>
    </recommendedName>
</protein>
<dbReference type="InterPro" id="IPR003594">
    <property type="entry name" value="HATPase_dom"/>
</dbReference>
<accession>A0ABW3FJW8</accession>
<keyword evidence="8" id="KW-0418">Kinase</keyword>
<dbReference type="PANTHER" id="PTHR43047">
    <property type="entry name" value="TWO-COMPONENT HISTIDINE PROTEIN KINASE"/>
    <property type="match status" value="1"/>
</dbReference>
<dbReference type="Gene3D" id="3.30.450.20">
    <property type="entry name" value="PAS domain"/>
    <property type="match status" value="1"/>
</dbReference>
<feature type="transmembrane region" description="Helical" evidence="13">
    <location>
        <begin position="438"/>
        <end position="460"/>
    </location>
</feature>
<feature type="transmembrane region" description="Helical" evidence="13">
    <location>
        <begin position="593"/>
        <end position="611"/>
    </location>
</feature>
<evidence type="ECO:0000256" key="1">
    <source>
        <dbReference type="ARBA" id="ARBA00000085"/>
    </source>
</evidence>
<feature type="transmembrane region" description="Helical" evidence="13">
    <location>
        <begin position="406"/>
        <end position="426"/>
    </location>
</feature>
<keyword evidence="16" id="KW-0067">ATP-binding</keyword>
<dbReference type="EC" id="2.7.13.3" evidence="4"/>
<feature type="transmembrane region" description="Helical" evidence="13">
    <location>
        <begin position="490"/>
        <end position="508"/>
    </location>
</feature>
<evidence type="ECO:0000256" key="9">
    <source>
        <dbReference type="ARBA" id="ARBA00022989"/>
    </source>
</evidence>
<dbReference type="PROSITE" id="PS50109">
    <property type="entry name" value="HIS_KIN"/>
    <property type="match status" value="1"/>
</dbReference>
<evidence type="ECO:0000256" key="6">
    <source>
        <dbReference type="ARBA" id="ARBA00022679"/>
    </source>
</evidence>
<dbReference type="Gene3D" id="3.40.50.2300">
    <property type="match status" value="1"/>
</dbReference>
<evidence type="ECO:0000259" key="14">
    <source>
        <dbReference type="PROSITE" id="PS50109"/>
    </source>
</evidence>
<dbReference type="PROSITE" id="PS50110">
    <property type="entry name" value="RESPONSE_REGULATORY"/>
    <property type="match status" value="1"/>
</dbReference>
<dbReference type="Pfam" id="PF00072">
    <property type="entry name" value="Response_reg"/>
    <property type="match status" value="1"/>
</dbReference>
<dbReference type="InterPro" id="IPR001789">
    <property type="entry name" value="Sig_transdc_resp-reg_receiver"/>
</dbReference>
<feature type="transmembrane region" description="Helical" evidence="13">
    <location>
        <begin position="39"/>
        <end position="62"/>
    </location>
</feature>
<keyword evidence="17" id="KW-1185">Reference proteome</keyword>
<feature type="transmembrane region" description="Helical" evidence="13">
    <location>
        <begin position="161"/>
        <end position="178"/>
    </location>
</feature>
<dbReference type="Gene3D" id="1.20.1730.10">
    <property type="entry name" value="Sodium/glucose cotransporter"/>
    <property type="match status" value="1"/>
</dbReference>
<comment type="subcellular location">
    <subcellularLocation>
        <location evidence="2">Membrane</location>
        <topology evidence="2">Multi-pass membrane protein</topology>
    </subcellularLocation>
</comment>
<evidence type="ECO:0000256" key="4">
    <source>
        <dbReference type="ARBA" id="ARBA00012438"/>
    </source>
</evidence>
<keyword evidence="10 13" id="KW-0472">Membrane</keyword>
<dbReference type="Gene3D" id="1.10.287.130">
    <property type="match status" value="1"/>
</dbReference>
<sequence>MNAWGVAFAAIAYLLFLFVVAAFGDRRRKQSQPSSGRPIIYALSLAIYCTSWTFFGSVGLAATTGLDFLAIYVGPILAVTVLYPLYSHVIRVAKAERLTSVADFIASRHGKSSVVGAVAAIIAIVGTVPYIALQLKAIETSVETMLTAQPFVLAQGAPVDTALYISILLALFTIAFGTRHADATEHQDGLMLAVATESIVKLLAFLGVGLFVVFQVFDGFGDMVEAIGSSAYVSANFQAGITPSTFAIFTLLSLCAFFLLPRQFHVGVVEQRTQEELKAARWLFPLYLIAINLFVVPVALAGMIQLGDSASPDIYVLALPLSQGASAVTLLAFIGGLSAATAMVIVASVALSIMLSNNIVLPLMVRLNLVHSVDMSRSLLKIRRTAIFGILTMAYAYVVIAGDSAALAAIGLLSFAAVAQFAPSFFGGMLWRDGNGRGALAGMIGGFAMWFYTLLLPTLLDPNAPLLSAGPGGIAWLHPQAMFGLDMAPLTHGVLISLLMNCLLYYVFSKSRAARPLERMQANTFWYFDNRASGIFSNFNDTVTVGELRQKVSSYIGQERAYRAFSSFFDGELRVQERHTIADEKTMRFAEQLLASAIGAASARLVMSLMLRQQGQTNAIDARLLDDASEALLENQGILQTAINQVEQGISVFDEDFRLSSWNSQFRRLLDLPADLGQAGTKLSTIAEAVAERCTWEGDSVSDFTRQLLDQSEPWQVRLLATGRIVEIHANALPIGGHVVSWHDVTDRVQAAQALQLSNETLERRVEERTQELTQLNAELAAAREAAETANIGKTRFLAAVGHDVLQPLNAARLYASSLAERLAEEPTRQLAEKVDHSLESVEEILGAVLAISRLDAGALKPNRSDFALSDLFKRLDVEFRPSAEAKGLSLDVRDNGFAVHSDPALLHRLLQNLVSNAIKYSNSGSVTVDARLAGKDLEIEVIDTGTGIRSKDQKVVFEEFRRLDEARHTEEGLGLGLSIVRRIADTLGHNISLSSRMKRGTKFTVTVPVAIGVVAKSQQQGAAPTPSMPLSGLRVACIDNEPRILDGMQHLLSGWGCEVSCFGKSVDLLTALGDATPDVLIADYHLDGDTGLDVIEAVRSTGERSIACILLTADRSTAVRRMADAADIVMLTKPVKPAALRSLLTQYHNARSIAEAAE</sequence>
<evidence type="ECO:0000256" key="11">
    <source>
        <dbReference type="PROSITE-ProRule" id="PRU00169"/>
    </source>
</evidence>
<dbReference type="SUPFAM" id="SSF55785">
    <property type="entry name" value="PYP-like sensor domain (PAS domain)"/>
    <property type="match status" value="1"/>
</dbReference>
<feature type="transmembrane region" description="Helical" evidence="13">
    <location>
        <begin position="282"/>
        <end position="307"/>
    </location>
</feature>
<dbReference type="CDD" id="cd10322">
    <property type="entry name" value="SLC5sbd"/>
    <property type="match status" value="1"/>
</dbReference>
<evidence type="ECO:0000313" key="16">
    <source>
        <dbReference type="EMBL" id="MFD0917225.1"/>
    </source>
</evidence>
<feature type="modified residue" description="4-aspartylphosphate" evidence="11">
    <location>
        <position position="1084"/>
    </location>
</feature>
<organism evidence="16 17">
    <name type="scientific">Pseudahrensia aquimaris</name>
    <dbReference type="NCBI Taxonomy" id="744461"/>
    <lineage>
        <taxon>Bacteria</taxon>
        <taxon>Pseudomonadati</taxon>
        <taxon>Pseudomonadota</taxon>
        <taxon>Alphaproteobacteria</taxon>
        <taxon>Hyphomicrobiales</taxon>
        <taxon>Ahrensiaceae</taxon>
        <taxon>Pseudahrensia</taxon>
    </lineage>
</organism>
<dbReference type="InterPro" id="IPR001734">
    <property type="entry name" value="Na/solute_symporter"/>
</dbReference>
<dbReference type="EMBL" id="JBHTJV010000010">
    <property type="protein sequence ID" value="MFD0917225.1"/>
    <property type="molecule type" value="Genomic_DNA"/>
</dbReference>
<dbReference type="SUPFAM" id="SSF52172">
    <property type="entry name" value="CheY-like"/>
    <property type="match status" value="1"/>
</dbReference>
<evidence type="ECO:0000256" key="12">
    <source>
        <dbReference type="SAM" id="Coils"/>
    </source>
</evidence>
<comment type="caution">
    <text evidence="16">The sequence shown here is derived from an EMBL/GenBank/DDBJ whole genome shotgun (WGS) entry which is preliminary data.</text>
</comment>
<reference evidence="17" key="1">
    <citation type="journal article" date="2019" name="Int. J. Syst. Evol. Microbiol.">
        <title>The Global Catalogue of Microorganisms (GCM) 10K type strain sequencing project: providing services to taxonomists for standard genome sequencing and annotation.</title>
        <authorList>
            <consortium name="The Broad Institute Genomics Platform"/>
            <consortium name="The Broad Institute Genome Sequencing Center for Infectious Disease"/>
            <person name="Wu L."/>
            <person name="Ma J."/>
        </authorList>
    </citation>
    <scope>NUCLEOTIDE SEQUENCE [LARGE SCALE GENOMIC DNA]</scope>
    <source>
        <strain evidence="17">CCUG 60023</strain>
    </source>
</reference>
<dbReference type="Pfam" id="PF00512">
    <property type="entry name" value="HisKA"/>
    <property type="match status" value="1"/>
</dbReference>